<dbReference type="EMBL" id="MU266505">
    <property type="protein sequence ID" value="KAH7921922.1"/>
    <property type="molecule type" value="Genomic_DNA"/>
</dbReference>
<reference evidence="1" key="1">
    <citation type="journal article" date="2021" name="New Phytol.">
        <title>Evolutionary innovations through gain and loss of genes in the ectomycorrhizal Boletales.</title>
        <authorList>
            <person name="Wu G."/>
            <person name="Miyauchi S."/>
            <person name="Morin E."/>
            <person name="Kuo A."/>
            <person name="Drula E."/>
            <person name="Varga T."/>
            <person name="Kohler A."/>
            <person name="Feng B."/>
            <person name="Cao Y."/>
            <person name="Lipzen A."/>
            <person name="Daum C."/>
            <person name="Hundley H."/>
            <person name="Pangilinan J."/>
            <person name="Johnson J."/>
            <person name="Barry K."/>
            <person name="LaButti K."/>
            <person name="Ng V."/>
            <person name="Ahrendt S."/>
            <person name="Min B."/>
            <person name="Choi I.G."/>
            <person name="Park H."/>
            <person name="Plett J.M."/>
            <person name="Magnuson J."/>
            <person name="Spatafora J.W."/>
            <person name="Nagy L.G."/>
            <person name="Henrissat B."/>
            <person name="Grigoriev I.V."/>
            <person name="Yang Z.L."/>
            <person name="Xu J."/>
            <person name="Martin F.M."/>
        </authorList>
    </citation>
    <scope>NUCLEOTIDE SEQUENCE</scope>
    <source>
        <strain evidence="1">KUC20120723A-06</strain>
    </source>
</reference>
<keyword evidence="2" id="KW-1185">Reference proteome</keyword>
<organism evidence="1 2">
    <name type="scientific">Leucogyrophana mollusca</name>
    <dbReference type="NCBI Taxonomy" id="85980"/>
    <lineage>
        <taxon>Eukaryota</taxon>
        <taxon>Fungi</taxon>
        <taxon>Dikarya</taxon>
        <taxon>Basidiomycota</taxon>
        <taxon>Agaricomycotina</taxon>
        <taxon>Agaricomycetes</taxon>
        <taxon>Agaricomycetidae</taxon>
        <taxon>Boletales</taxon>
        <taxon>Boletales incertae sedis</taxon>
        <taxon>Leucogyrophana</taxon>
    </lineage>
</organism>
<sequence>MSWTPDETPAQLAIETAWIQGYVLSGVGYGVALVLFAICTHTLWTRIRHRRTRSDTYLFVYVLIAFGLGTATFATNAKFIQLAFVNNRNFPGGPGAYTVAMFSVPVNIASSATYVLASCYGAVRSCTRIAECSLGLLQWAFQAYYFSALSSSSPPSSPYQDTVMGFNFTLPFFSAALAFNIVIALMIVARLLYCRRCLSRISGPGSNVNVALYTSLTAIIVESASLYSVGYLLFIIPFAMNNAFVNAPMQFLAEMETIASLLIIYRVMQGKAWSRDAVADDNIYVPPQRVRTTPSGVLNLHPGLRRLDVQVVKPVEVLVVPVTENADFASCSALSLALYTFAGPLHAQTHHAIEDTT</sequence>
<dbReference type="Proteomes" id="UP000790709">
    <property type="component" value="Unassembled WGS sequence"/>
</dbReference>
<evidence type="ECO:0000313" key="1">
    <source>
        <dbReference type="EMBL" id="KAH7921922.1"/>
    </source>
</evidence>
<gene>
    <name evidence="1" type="ORF">BV22DRAFT_1049252</name>
</gene>
<proteinExistence type="predicted"/>
<accession>A0ACB8B8C9</accession>
<protein>
    <submittedName>
        <fullName evidence="1">Uncharacterized protein</fullName>
    </submittedName>
</protein>
<comment type="caution">
    <text evidence="1">The sequence shown here is derived from an EMBL/GenBank/DDBJ whole genome shotgun (WGS) entry which is preliminary data.</text>
</comment>
<name>A0ACB8B8C9_9AGAM</name>
<evidence type="ECO:0000313" key="2">
    <source>
        <dbReference type="Proteomes" id="UP000790709"/>
    </source>
</evidence>